<evidence type="ECO:0000313" key="2">
    <source>
        <dbReference type="Proteomes" id="UP000000376"/>
    </source>
</evidence>
<gene>
    <name evidence="1" type="ordered locus">Arch_0708</name>
</gene>
<sequence>MKKLKNLFRTREASNALIVEARAKDIDFAFDTRAW</sequence>
<dbReference type="KEGG" id="ahe:Arch_0708"/>
<proteinExistence type="predicted"/>
<dbReference type="EMBL" id="CP002045">
    <property type="protein sequence ID" value="ADH92441.1"/>
    <property type="molecule type" value="Genomic_DNA"/>
</dbReference>
<reference evidence="1 2" key="1">
    <citation type="journal article" date="2010" name="Stand. Genomic Sci.">
        <title>Complete genome sequence of Arcanobacterium haemolyticum type strain (11018).</title>
        <authorList>
            <person name="Yasawong M."/>
            <person name="Teshima H."/>
            <person name="Lapidus A."/>
            <person name="Nolan M."/>
            <person name="Lucas S."/>
            <person name="Glavina Del Rio T."/>
            <person name="Tice H."/>
            <person name="Cheng J."/>
            <person name="Bruce D."/>
            <person name="Detter C."/>
            <person name="Tapia R."/>
            <person name="Han C."/>
            <person name="Goodwin L."/>
            <person name="Pitluck S."/>
            <person name="Liolios K."/>
            <person name="Ivanova N."/>
            <person name="Mavromatis K."/>
            <person name="Mikhailova N."/>
            <person name="Pati A."/>
            <person name="Chen A."/>
            <person name="Palaniappan K."/>
            <person name="Land M."/>
            <person name="Hauser L."/>
            <person name="Chang Y."/>
            <person name="Jeffries C."/>
            <person name="Rohde M."/>
            <person name="Sikorski J."/>
            <person name="Pukall R."/>
            <person name="Goker M."/>
            <person name="Woyke T."/>
            <person name="Bristow J."/>
            <person name="Eisen J."/>
            <person name="Markowitz V."/>
            <person name="Hugenholtz P."/>
            <person name="Kyrpides N."/>
            <person name="Klenk H."/>
        </authorList>
    </citation>
    <scope>NUCLEOTIDE SEQUENCE [LARGE SCALE GENOMIC DNA]</scope>
    <source>
        <strain evidence="2">ATCC 9345 / DSM 20595 / CCUG 17215 / LMG 16163 / NBRC 15585 / NCTC 8452 / 11018</strain>
    </source>
</reference>
<accession>D7BNE2</accession>
<keyword evidence="2" id="KW-1185">Reference proteome</keyword>
<organism evidence="1 2">
    <name type="scientific">Arcanobacterium haemolyticum (strain ATCC 9345 / DSM 20595 / CCM 5947 / CCUG 17215 / LMG 16163 / NBRC 15585 / NCTC 8452 / 11018)</name>
    <dbReference type="NCBI Taxonomy" id="644284"/>
    <lineage>
        <taxon>Bacteria</taxon>
        <taxon>Bacillati</taxon>
        <taxon>Actinomycetota</taxon>
        <taxon>Actinomycetes</taxon>
        <taxon>Actinomycetales</taxon>
        <taxon>Actinomycetaceae</taxon>
        <taxon>Arcanobacterium</taxon>
    </lineage>
</organism>
<evidence type="ECO:0000313" key="1">
    <source>
        <dbReference type="EMBL" id="ADH92441.1"/>
    </source>
</evidence>
<dbReference type="AlphaFoldDB" id="D7BNE2"/>
<dbReference type="Proteomes" id="UP000000376">
    <property type="component" value="Chromosome"/>
</dbReference>
<name>D7BNE2_ARCHD</name>
<dbReference type="HOGENOM" id="CLU_3362883_0_0_11"/>
<protein>
    <submittedName>
        <fullName evidence="1">Uncharacterized protein</fullName>
    </submittedName>
</protein>